<sequence>MTGLRPHYHGRRMRGILKLPMDRISSSIQVHSVSSTRMGLDSELAVAPNDDLDDDSLIRSVQFTTEWYNFRQQLADDMFAKDMNKDIVDALKTTEHIPPPKVTTPIEILDALQLIPDLAEHDILRCYGKLVLNDRLFQAQMEPPITMRKTWLLKLP</sequence>
<evidence type="ECO:0000313" key="1">
    <source>
        <dbReference type="EnsemblPlants" id="EMT17903"/>
    </source>
</evidence>
<dbReference type="AlphaFoldDB" id="R7W8Z3"/>
<name>R7W8Z3_AEGTA</name>
<dbReference type="EnsemblPlants" id="EMT17903">
    <property type="protein sequence ID" value="EMT17903"/>
    <property type="gene ID" value="F775_17471"/>
</dbReference>
<accession>R7W8Z3</accession>
<reference evidence="1" key="1">
    <citation type="submission" date="2015-06" db="UniProtKB">
        <authorList>
            <consortium name="EnsemblPlants"/>
        </authorList>
    </citation>
    <scope>IDENTIFICATION</scope>
</reference>
<protein>
    <submittedName>
        <fullName evidence="1">Uncharacterized protein</fullName>
    </submittedName>
</protein>
<organism evidence="1">
    <name type="scientific">Aegilops tauschii</name>
    <name type="common">Tausch's goatgrass</name>
    <name type="synonym">Aegilops squarrosa</name>
    <dbReference type="NCBI Taxonomy" id="37682"/>
    <lineage>
        <taxon>Eukaryota</taxon>
        <taxon>Viridiplantae</taxon>
        <taxon>Streptophyta</taxon>
        <taxon>Embryophyta</taxon>
        <taxon>Tracheophyta</taxon>
        <taxon>Spermatophyta</taxon>
        <taxon>Magnoliopsida</taxon>
        <taxon>Liliopsida</taxon>
        <taxon>Poales</taxon>
        <taxon>Poaceae</taxon>
        <taxon>BOP clade</taxon>
        <taxon>Pooideae</taxon>
        <taxon>Triticodae</taxon>
        <taxon>Triticeae</taxon>
        <taxon>Triticinae</taxon>
        <taxon>Aegilops</taxon>
    </lineage>
</organism>
<proteinExistence type="predicted"/>